<dbReference type="RefSeq" id="WP_218151874.1">
    <property type="nucleotide sequence ID" value="NZ_FOVM01000009.1"/>
</dbReference>
<dbReference type="AlphaFoldDB" id="A0A1I5DDR5"/>
<reference evidence="2" key="1">
    <citation type="submission" date="2016-10" db="EMBL/GenBank/DDBJ databases">
        <authorList>
            <person name="Varghese N."/>
            <person name="Submissions S."/>
        </authorList>
    </citation>
    <scope>NUCLEOTIDE SEQUENCE [LARGE SCALE GENOMIC DNA]</scope>
    <source>
        <strain evidence="2">CGMCC 1.11101</strain>
    </source>
</reference>
<name>A0A1I5DDR5_9MICO</name>
<dbReference type="EMBL" id="FOVM01000009">
    <property type="protein sequence ID" value="SFN97408.1"/>
    <property type="molecule type" value="Genomic_DNA"/>
</dbReference>
<accession>A0A1I5DDR5</accession>
<dbReference type="Proteomes" id="UP000198867">
    <property type="component" value="Unassembled WGS sequence"/>
</dbReference>
<protein>
    <submittedName>
        <fullName evidence="1">Polyketide cyclase / dehydrase and lipid transport</fullName>
    </submittedName>
</protein>
<evidence type="ECO:0000313" key="2">
    <source>
        <dbReference type="Proteomes" id="UP000198867"/>
    </source>
</evidence>
<sequence>MKSQDSISINADRKRVFAVFCDLDKAAANVSAITRIEVLTGPSQLNLGTKWRETRTMFGKEATEEMWVTGYEQDVSYVAEAESRGTHYRSEYRFTPEGNGTRVDMTFEGTPLTVGARLAGILGALFAGAARKALHQDLVDLKRACETA</sequence>
<dbReference type="SUPFAM" id="SSF55961">
    <property type="entry name" value="Bet v1-like"/>
    <property type="match status" value="1"/>
</dbReference>
<evidence type="ECO:0000313" key="1">
    <source>
        <dbReference type="EMBL" id="SFN97408.1"/>
    </source>
</evidence>
<dbReference type="Pfam" id="PF10604">
    <property type="entry name" value="Polyketide_cyc2"/>
    <property type="match status" value="1"/>
</dbReference>
<dbReference type="STRING" id="995034.SAMN05216219_2846"/>
<gene>
    <name evidence="1" type="ORF">SAMN05216219_2846</name>
</gene>
<dbReference type="Gene3D" id="3.30.530.20">
    <property type="match status" value="1"/>
</dbReference>
<organism evidence="1 2">
    <name type="scientific">Mycetocola miduiensis</name>
    <dbReference type="NCBI Taxonomy" id="995034"/>
    <lineage>
        <taxon>Bacteria</taxon>
        <taxon>Bacillati</taxon>
        <taxon>Actinomycetota</taxon>
        <taxon>Actinomycetes</taxon>
        <taxon>Micrococcales</taxon>
        <taxon>Microbacteriaceae</taxon>
        <taxon>Mycetocola</taxon>
    </lineage>
</organism>
<keyword evidence="2" id="KW-1185">Reference proteome</keyword>
<dbReference type="InterPro" id="IPR023393">
    <property type="entry name" value="START-like_dom_sf"/>
</dbReference>
<dbReference type="InterPro" id="IPR019587">
    <property type="entry name" value="Polyketide_cyclase/dehydratase"/>
</dbReference>
<proteinExistence type="predicted"/>